<evidence type="ECO:0000313" key="2">
    <source>
        <dbReference type="Proteomes" id="UP001558652"/>
    </source>
</evidence>
<dbReference type="AlphaFoldDB" id="A0ABD0Y8G4"/>
<dbReference type="Pfam" id="PF00514">
    <property type="entry name" value="Arm"/>
    <property type="match status" value="1"/>
</dbReference>
<accession>A0ABD0Y8G4</accession>
<dbReference type="InterPro" id="IPR011989">
    <property type="entry name" value="ARM-like"/>
</dbReference>
<proteinExistence type="predicted"/>
<evidence type="ECO:0008006" key="3">
    <source>
        <dbReference type="Google" id="ProtNLM"/>
    </source>
</evidence>
<protein>
    <recommendedName>
        <fullName evidence="3">Sperm-associated antigen 6</fullName>
    </recommendedName>
</protein>
<feature type="non-terminal residue" evidence="1">
    <location>
        <position position="1"/>
    </location>
</feature>
<name>A0ABD0Y8G4_9HEMI</name>
<organism evidence="1 2">
    <name type="scientific">Ranatra chinensis</name>
    <dbReference type="NCBI Taxonomy" id="642074"/>
    <lineage>
        <taxon>Eukaryota</taxon>
        <taxon>Metazoa</taxon>
        <taxon>Ecdysozoa</taxon>
        <taxon>Arthropoda</taxon>
        <taxon>Hexapoda</taxon>
        <taxon>Insecta</taxon>
        <taxon>Pterygota</taxon>
        <taxon>Neoptera</taxon>
        <taxon>Paraneoptera</taxon>
        <taxon>Hemiptera</taxon>
        <taxon>Heteroptera</taxon>
        <taxon>Panheteroptera</taxon>
        <taxon>Nepomorpha</taxon>
        <taxon>Nepidae</taxon>
        <taxon>Ranatrinae</taxon>
        <taxon>Ranatra</taxon>
    </lineage>
</organism>
<evidence type="ECO:0000313" key="1">
    <source>
        <dbReference type="EMBL" id="KAL1123339.1"/>
    </source>
</evidence>
<sequence>FKLVAVFDTYEKARLSFVQTVSDLATKPLHVDCLIKCGVLDLLIPLLSDPLSKVQQCTAVALGRLVNNNRSAAEEIIRLDIFNVLLRSIDRKSKFYKKSAMYVLRGLAKYSTEMADRIVQAGGLISIMVCLEDFDPEVKEAAAWTVGYIAKHTNVLAQACVASGAIQLLKMCLQEPELCLKQIAVSAMGDIAKHSADLAQTVVDSASIPYIVKCFLNPDPRLKRQALCCLSNVAKHTLDLAEIVVEAEVFPNTLVTMGHPDQNVSKNAAILTKEVVKHHLQLAQLVVNSGGLGALIHFVSSTEGSVRLPGVLALGYIASQSEQLSLAFISLKGVSELAEALKNEPYDHVRSAIVWSLGQVGKHSAEHAKELALANVFTKVIELYVSPQSSLDLKQKCKGLCRQSLTKCLCFDALEPLLISAPPEILKYILGQFSKILPNDAGARRMFVLSGSLKKVQEIEVEPGSTIAEYITIINYCFPEEIIRCGL</sequence>
<dbReference type="Proteomes" id="UP001558652">
    <property type="component" value="Unassembled WGS sequence"/>
</dbReference>
<dbReference type="EMBL" id="JBFDAA010000012">
    <property type="protein sequence ID" value="KAL1123339.1"/>
    <property type="molecule type" value="Genomic_DNA"/>
</dbReference>
<reference evidence="1 2" key="1">
    <citation type="submission" date="2024-07" db="EMBL/GenBank/DDBJ databases">
        <title>Chromosome-level genome assembly of the water stick insect Ranatra chinensis (Heteroptera: Nepidae).</title>
        <authorList>
            <person name="Liu X."/>
        </authorList>
    </citation>
    <scope>NUCLEOTIDE SEQUENCE [LARGE SCALE GENOMIC DNA]</scope>
    <source>
        <strain evidence="1">Cailab_2021Rc</strain>
        <tissue evidence="1">Muscle</tissue>
    </source>
</reference>
<gene>
    <name evidence="1" type="ORF">AAG570_002424</name>
</gene>
<keyword evidence="2" id="KW-1185">Reference proteome</keyword>
<dbReference type="InterPro" id="IPR016024">
    <property type="entry name" value="ARM-type_fold"/>
</dbReference>
<dbReference type="SUPFAM" id="SSF48371">
    <property type="entry name" value="ARM repeat"/>
    <property type="match status" value="1"/>
</dbReference>
<comment type="caution">
    <text evidence="1">The sequence shown here is derived from an EMBL/GenBank/DDBJ whole genome shotgun (WGS) entry which is preliminary data.</text>
</comment>
<dbReference type="Gene3D" id="1.25.10.10">
    <property type="entry name" value="Leucine-rich Repeat Variant"/>
    <property type="match status" value="2"/>
</dbReference>
<dbReference type="InterPro" id="IPR000225">
    <property type="entry name" value="Armadillo"/>
</dbReference>
<dbReference type="SMART" id="SM00185">
    <property type="entry name" value="ARM"/>
    <property type="match status" value="6"/>
</dbReference>
<dbReference type="PANTHER" id="PTHR23314:SF0">
    <property type="entry name" value="SPERM-ASSOCIATED ANTIGEN 6"/>
    <property type="match status" value="1"/>
</dbReference>
<dbReference type="PANTHER" id="PTHR23314">
    <property type="entry name" value="SPERM-ASSOCIATED ANTIGEN 6 ARMADILLO REPEAT-CONTAINING"/>
    <property type="match status" value="1"/>
</dbReference>